<feature type="transmembrane region" description="Helical" evidence="1">
    <location>
        <begin position="60"/>
        <end position="83"/>
    </location>
</feature>
<keyword evidence="1" id="KW-0812">Transmembrane</keyword>
<keyword evidence="1" id="KW-0472">Membrane</keyword>
<reference evidence="2 3" key="1">
    <citation type="submission" date="2019-10" db="EMBL/GenBank/DDBJ databases">
        <title>Genome sequence of Phaeocystidibacter marisrubri JCM30614 (type strain).</title>
        <authorList>
            <person name="Bowman J.P."/>
        </authorList>
    </citation>
    <scope>NUCLEOTIDE SEQUENCE [LARGE SCALE GENOMIC DNA]</scope>
    <source>
        <strain evidence="2 3">JCM 30614</strain>
    </source>
</reference>
<keyword evidence="3" id="KW-1185">Reference proteome</keyword>
<proteinExistence type="predicted"/>
<protein>
    <recommendedName>
        <fullName evidence="4">DUF5658 domain-containing protein</fullName>
    </recommendedName>
</protein>
<name>A0A6L3ZE61_9FLAO</name>
<keyword evidence="1" id="KW-1133">Transmembrane helix</keyword>
<evidence type="ECO:0008006" key="4">
    <source>
        <dbReference type="Google" id="ProtNLM"/>
    </source>
</evidence>
<dbReference type="Proteomes" id="UP000484164">
    <property type="component" value="Unassembled WGS sequence"/>
</dbReference>
<dbReference type="RefSeq" id="WP_151693154.1">
    <property type="nucleotide sequence ID" value="NZ_BMGX01000001.1"/>
</dbReference>
<gene>
    <name evidence="2" type="ORF">F8C82_08475</name>
</gene>
<organism evidence="2 3">
    <name type="scientific">Phaeocystidibacter marisrubri</name>
    <dbReference type="NCBI Taxonomy" id="1577780"/>
    <lineage>
        <taxon>Bacteria</taxon>
        <taxon>Pseudomonadati</taxon>
        <taxon>Bacteroidota</taxon>
        <taxon>Flavobacteriia</taxon>
        <taxon>Flavobacteriales</taxon>
        <taxon>Phaeocystidibacteraceae</taxon>
        <taxon>Phaeocystidibacter</taxon>
    </lineage>
</organism>
<feature type="transmembrane region" description="Helical" evidence="1">
    <location>
        <begin position="37"/>
        <end position="53"/>
    </location>
</feature>
<dbReference type="AlphaFoldDB" id="A0A6L3ZE61"/>
<sequence>MKNSVALIVLVALIMLDMFLTISNVHAVFDAKQHLPLFIISRVGILAVGIYIMRAQKNWLFLMATVGYLLFSFAALSILHFSYMSENI</sequence>
<comment type="caution">
    <text evidence="2">The sequence shown here is derived from an EMBL/GenBank/DDBJ whole genome shotgun (WGS) entry which is preliminary data.</text>
</comment>
<accession>A0A6L3ZE61</accession>
<evidence type="ECO:0000256" key="1">
    <source>
        <dbReference type="SAM" id="Phobius"/>
    </source>
</evidence>
<dbReference type="EMBL" id="WBVQ01000002">
    <property type="protein sequence ID" value="KAB2815724.1"/>
    <property type="molecule type" value="Genomic_DNA"/>
</dbReference>
<evidence type="ECO:0000313" key="3">
    <source>
        <dbReference type="Proteomes" id="UP000484164"/>
    </source>
</evidence>
<evidence type="ECO:0000313" key="2">
    <source>
        <dbReference type="EMBL" id="KAB2815724.1"/>
    </source>
</evidence>